<name>A0A0C9TQB7_PAXIN</name>
<dbReference type="AlphaFoldDB" id="A0A0C9TQB7"/>
<accession>A0A0C9TQB7</accession>
<protein>
    <submittedName>
        <fullName evidence="1">Uncharacterized protein</fullName>
    </submittedName>
</protein>
<dbReference type="EMBL" id="KN819361">
    <property type="protein sequence ID" value="KIJ12648.1"/>
    <property type="molecule type" value="Genomic_DNA"/>
</dbReference>
<reference evidence="1 2" key="1">
    <citation type="submission" date="2014-06" db="EMBL/GenBank/DDBJ databases">
        <authorList>
            <consortium name="DOE Joint Genome Institute"/>
            <person name="Kuo A."/>
            <person name="Kohler A."/>
            <person name="Nagy L.G."/>
            <person name="Floudas D."/>
            <person name="Copeland A."/>
            <person name="Barry K.W."/>
            <person name="Cichocki N."/>
            <person name="Veneault-Fourrey C."/>
            <person name="LaButti K."/>
            <person name="Lindquist E.A."/>
            <person name="Lipzen A."/>
            <person name="Lundell T."/>
            <person name="Morin E."/>
            <person name="Murat C."/>
            <person name="Sun H."/>
            <person name="Tunlid A."/>
            <person name="Henrissat B."/>
            <person name="Grigoriev I.V."/>
            <person name="Hibbett D.S."/>
            <person name="Martin F."/>
            <person name="Nordberg H.P."/>
            <person name="Cantor M.N."/>
            <person name="Hua S.X."/>
        </authorList>
    </citation>
    <scope>NUCLEOTIDE SEQUENCE [LARGE SCALE GENOMIC DNA]</scope>
    <source>
        <strain evidence="1 2">ATCC 200175</strain>
    </source>
</reference>
<proteinExistence type="predicted"/>
<dbReference type="Proteomes" id="UP000053647">
    <property type="component" value="Unassembled WGS sequence"/>
</dbReference>
<dbReference type="HOGENOM" id="CLU_1441478_0_0_1"/>
<keyword evidence="2" id="KW-1185">Reference proteome</keyword>
<organism evidence="1 2">
    <name type="scientific">Paxillus involutus ATCC 200175</name>
    <dbReference type="NCBI Taxonomy" id="664439"/>
    <lineage>
        <taxon>Eukaryota</taxon>
        <taxon>Fungi</taxon>
        <taxon>Dikarya</taxon>
        <taxon>Basidiomycota</taxon>
        <taxon>Agaricomycotina</taxon>
        <taxon>Agaricomycetes</taxon>
        <taxon>Agaricomycetidae</taxon>
        <taxon>Boletales</taxon>
        <taxon>Paxilineae</taxon>
        <taxon>Paxillaceae</taxon>
        <taxon>Paxillus</taxon>
    </lineage>
</organism>
<reference evidence="2" key="2">
    <citation type="submission" date="2015-01" db="EMBL/GenBank/DDBJ databases">
        <title>Evolutionary Origins and Diversification of the Mycorrhizal Mutualists.</title>
        <authorList>
            <consortium name="DOE Joint Genome Institute"/>
            <consortium name="Mycorrhizal Genomics Consortium"/>
            <person name="Kohler A."/>
            <person name="Kuo A."/>
            <person name="Nagy L.G."/>
            <person name="Floudas D."/>
            <person name="Copeland A."/>
            <person name="Barry K.W."/>
            <person name="Cichocki N."/>
            <person name="Veneault-Fourrey C."/>
            <person name="LaButti K."/>
            <person name="Lindquist E.A."/>
            <person name="Lipzen A."/>
            <person name="Lundell T."/>
            <person name="Morin E."/>
            <person name="Murat C."/>
            <person name="Riley R."/>
            <person name="Ohm R."/>
            <person name="Sun H."/>
            <person name="Tunlid A."/>
            <person name="Henrissat B."/>
            <person name="Grigoriev I.V."/>
            <person name="Hibbett D.S."/>
            <person name="Martin F."/>
        </authorList>
    </citation>
    <scope>NUCLEOTIDE SEQUENCE [LARGE SCALE GENOMIC DNA]</scope>
    <source>
        <strain evidence="2">ATCC 200175</strain>
    </source>
</reference>
<dbReference type="OrthoDB" id="2694484at2759"/>
<sequence>MWSSSPVVDYNILRDKIFNGYASDNSSEPDYDSSETGGHCHETAHISQLNPAPGPAEIIGELITPDGTGGTGDYEEYMQSVQTDPTAEAMVELDNMGEYHGMETSADNSEDLGGIPEFDVTTWSEGRPRPEDVETRFNAKGRREGFCMDCEEWISLGQSKRSLYAYHKHVGSRVCSKAAKRKRVEAIRGDEAQLLMVIQA</sequence>
<gene>
    <name evidence="1" type="ORF">PAXINDRAFT_14567</name>
</gene>
<evidence type="ECO:0000313" key="1">
    <source>
        <dbReference type="EMBL" id="KIJ12648.1"/>
    </source>
</evidence>
<evidence type="ECO:0000313" key="2">
    <source>
        <dbReference type="Proteomes" id="UP000053647"/>
    </source>
</evidence>